<proteinExistence type="predicted"/>
<dbReference type="RefSeq" id="YP_009224194.1">
    <property type="nucleotide sequence ID" value="NC_029077.1"/>
</dbReference>
<dbReference type="KEGG" id="vg:26795340"/>
<accession>A0A097BXI2</accession>
<organism evidence="1 2">
    <name type="scientific">Mycobacterium phage VohminGhazi</name>
    <dbReference type="NCBI Taxonomy" id="1542912"/>
    <lineage>
        <taxon>Viruses</taxon>
        <taxon>Duplodnaviria</taxon>
        <taxon>Heunggongvirae</taxon>
        <taxon>Uroviricota</taxon>
        <taxon>Caudoviricetes</taxon>
        <taxon>Gladiatorvirus</taxon>
        <taxon>Gladiatorvirus ericB</taxon>
    </lineage>
</organism>
<dbReference type="Proteomes" id="UP000029887">
    <property type="component" value="Segment"/>
</dbReference>
<evidence type="ECO:0000313" key="2">
    <source>
        <dbReference type="Proteomes" id="UP000029887"/>
    </source>
</evidence>
<dbReference type="EMBL" id="KM401838">
    <property type="protein sequence ID" value="AIS73645.1"/>
    <property type="molecule type" value="Genomic_DNA"/>
</dbReference>
<reference evidence="1 2" key="1">
    <citation type="submission" date="2014-08" db="EMBL/GenBank/DDBJ databases">
        <authorList>
            <person name="Baker A.R."/>
            <person name="Burr A.R."/>
            <person name="Dasin A.T."/>
            <person name="Garcia J.E."/>
            <person name="Guerrero B.J."/>
            <person name="Jones M.I."/>
            <person name="Kim J.T."/>
            <person name="Rockwood T.C."/>
            <person name="Shen A.C.Y."/>
            <person name="Stoddart K.E."/>
            <person name="Truong Q.M."/>
            <person name="Villegas R.L."/>
            <person name="Walker J.M."/>
            <person name="Bhuiyan S."/>
            <person name="Benjamin R.C."/>
            <person name="Hughes L.E."/>
            <person name="Hale R.H."/>
            <person name="Visi D.H."/>
            <person name="Allen M.S."/>
            <person name="Anders K.R."/>
            <person name="Braun M.A."/>
            <person name="Delesalle V.A."/>
            <person name="Ware V.C."/>
            <person name="Bradley K.W."/>
            <person name="Barker L.P."/>
            <person name="Asai D.J."/>
            <person name="Bowman C.A."/>
            <person name="Russell D.A."/>
            <person name="Pope W.H."/>
            <person name="Jacobs-Sera D."/>
            <person name="Hendrix R.W."/>
            <person name="Hatfull G.F."/>
        </authorList>
    </citation>
    <scope>NUCLEOTIDE SEQUENCE [LARGE SCALE GENOMIC DNA]</scope>
</reference>
<sequence>MQIVEKTALSVDYEKDEIVIEPPEGARVSVVTYEYPSGRQVITISRDPYLTPTE</sequence>
<gene>
    <name evidence="1" type="ORF">PBI_VOHMINGHAZI_72</name>
</gene>
<protein>
    <submittedName>
        <fullName evidence="1">Uncharacterized protein</fullName>
    </submittedName>
</protein>
<name>A0A097BXI2_9CAUD</name>
<dbReference type="GeneID" id="26795340"/>
<evidence type="ECO:0000313" key="1">
    <source>
        <dbReference type="EMBL" id="AIS73645.1"/>
    </source>
</evidence>